<dbReference type="EMBL" id="CAJOBA010049326">
    <property type="protein sequence ID" value="CAF4222604.1"/>
    <property type="molecule type" value="Genomic_DNA"/>
</dbReference>
<evidence type="ECO:0000313" key="3">
    <source>
        <dbReference type="EMBL" id="CAF4222604.1"/>
    </source>
</evidence>
<reference evidence="2" key="1">
    <citation type="submission" date="2021-02" db="EMBL/GenBank/DDBJ databases">
        <authorList>
            <person name="Nowell W R."/>
        </authorList>
    </citation>
    <scope>NUCLEOTIDE SEQUENCE</scope>
</reference>
<organism evidence="2 4">
    <name type="scientific">Didymodactylos carnosus</name>
    <dbReference type="NCBI Taxonomy" id="1234261"/>
    <lineage>
        <taxon>Eukaryota</taxon>
        <taxon>Metazoa</taxon>
        <taxon>Spiralia</taxon>
        <taxon>Gnathifera</taxon>
        <taxon>Rotifera</taxon>
        <taxon>Eurotatoria</taxon>
        <taxon>Bdelloidea</taxon>
        <taxon>Philodinida</taxon>
        <taxon>Philodinidae</taxon>
        <taxon>Didymodactylos</taxon>
    </lineage>
</organism>
<feature type="compositionally biased region" description="Basic and acidic residues" evidence="1">
    <location>
        <begin position="209"/>
        <end position="222"/>
    </location>
</feature>
<feature type="non-terminal residue" evidence="2">
    <location>
        <position position="242"/>
    </location>
</feature>
<protein>
    <submittedName>
        <fullName evidence="2">Uncharacterized protein</fullName>
    </submittedName>
</protein>
<feature type="compositionally biased region" description="Gly residues" evidence="1">
    <location>
        <begin position="231"/>
        <end position="242"/>
    </location>
</feature>
<gene>
    <name evidence="2" type="ORF">OVA965_LOCUS33737</name>
    <name evidence="3" type="ORF">TMI583_LOCUS34630</name>
</gene>
<evidence type="ECO:0000313" key="2">
    <source>
        <dbReference type="EMBL" id="CAF1422325.1"/>
    </source>
</evidence>
<sequence>PLTTTEKKWSIDEMVEMIIDDPRLESLKHLLCGNVLKIGQNVSLYPLVYMEKLYEEIFVLNTFPYLKHSQLPHADLKLSVLVPEEIVPTFDYLKVDYCNKQNFYLLIKQSQSFSVMFNPHMWQEPLSTPALSVSHLIRLSIDGETSFNELKVLFDNIPMLKRFSLITHLSESMDKTVECERAREKNSKNAGGRPAKETEANQGLSLQERQLRDAQRMREKQEQALQKKATDGGGGGATAAKT</sequence>
<dbReference type="EMBL" id="CAJNOK010027569">
    <property type="protein sequence ID" value="CAF1422325.1"/>
    <property type="molecule type" value="Genomic_DNA"/>
</dbReference>
<dbReference type="AlphaFoldDB" id="A0A8S2FCH8"/>
<evidence type="ECO:0000256" key="1">
    <source>
        <dbReference type="SAM" id="MobiDB-lite"/>
    </source>
</evidence>
<dbReference type="Proteomes" id="UP000682733">
    <property type="component" value="Unassembled WGS sequence"/>
</dbReference>
<name>A0A8S2FCH8_9BILA</name>
<dbReference type="Proteomes" id="UP000677228">
    <property type="component" value="Unassembled WGS sequence"/>
</dbReference>
<comment type="caution">
    <text evidence="2">The sequence shown here is derived from an EMBL/GenBank/DDBJ whole genome shotgun (WGS) entry which is preliminary data.</text>
</comment>
<feature type="region of interest" description="Disordered" evidence="1">
    <location>
        <begin position="181"/>
        <end position="242"/>
    </location>
</feature>
<proteinExistence type="predicted"/>
<evidence type="ECO:0000313" key="4">
    <source>
        <dbReference type="Proteomes" id="UP000677228"/>
    </source>
</evidence>
<accession>A0A8S2FCH8</accession>